<dbReference type="OrthoDB" id="8068593at2759"/>
<evidence type="ECO:0000256" key="2">
    <source>
        <dbReference type="SAM" id="SignalP"/>
    </source>
</evidence>
<sequence length="236" mass="26857">MMQFSLLFLLISLMSVSVTLQGVIRNDENNGNVKTLNYQSSVKEIVKDLIAAWSSPLVYLKNRGYLSAPEIGFDMLLKDDKLGERKARSNEEETPNDLSHLFRTLFSSSDSNVSDKIKSKLGVPWDMTALKNSVRNEAFKYYEKFYDKRNQQASKNQGDGETDIDRQVAQLYPTVVFTPNKEHADEEQKKVIEEVASHKEPKLINGIAKLLSSRAKPMPLQQLKEQKEQKQALDAN</sequence>
<evidence type="ECO:0000313" key="4">
    <source>
        <dbReference type="Proteomes" id="UP000008792"/>
    </source>
</evidence>
<feature type="compositionally biased region" description="Basic and acidic residues" evidence="1">
    <location>
        <begin position="224"/>
        <end position="236"/>
    </location>
</feature>
<feature type="region of interest" description="Disordered" evidence="1">
    <location>
        <begin position="217"/>
        <end position="236"/>
    </location>
</feature>
<name>B4LML8_DROVI</name>
<proteinExistence type="predicted"/>
<evidence type="ECO:0000256" key="1">
    <source>
        <dbReference type="SAM" id="MobiDB-lite"/>
    </source>
</evidence>
<feature type="signal peptide" evidence="2">
    <location>
        <begin position="1"/>
        <end position="21"/>
    </location>
</feature>
<dbReference type="HOGENOM" id="CLU_1058718_0_0_1"/>
<keyword evidence="2" id="KW-0732">Signal</keyword>
<dbReference type="eggNOG" id="ENOG502TM11">
    <property type="taxonomic scope" value="Eukaryota"/>
</dbReference>
<gene>
    <name evidence="3" type="primary">Dvir\GJ21112</name>
    <name evidence="3" type="ORF">Dvir_GJ21112</name>
</gene>
<keyword evidence="4" id="KW-1185">Reference proteome</keyword>
<dbReference type="OMA" id="NWQSPLV"/>
<dbReference type="InParanoid" id="B4LML8"/>
<dbReference type="PhylomeDB" id="B4LML8"/>
<feature type="chain" id="PRO_5005663706" evidence="2">
    <location>
        <begin position="22"/>
        <end position="236"/>
    </location>
</feature>
<dbReference type="AlphaFoldDB" id="B4LML8"/>
<dbReference type="EMBL" id="CH940648">
    <property type="protein sequence ID" value="EDW60005.1"/>
    <property type="molecule type" value="Genomic_DNA"/>
</dbReference>
<protein>
    <submittedName>
        <fullName evidence="3">Uncharacterized protein</fullName>
    </submittedName>
</protein>
<organism evidence="3 4">
    <name type="scientific">Drosophila virilis</name>
    <name type="common">Fruit fly</name>
    <dbReference type="NCBI Taxonomy" id="7244"/>
    <lineage>
        <taxon>Eukaryota</taxon>
        <taxon>Metazoa</taxon>
        <taxon>Ecdysozoa</taxon>
        <taxon>Arthropoda</taxon>
        <taxon>Hexapoda</taxon>
        <taxon>Insecta</taxon>
        <taxon>Pterygota</taxon>
        <taxon>Neoptera</taxon>
        <taxon>Endopterygota</taxon>
        <taxon>Diptera</taxon>
        <taxon>Brachycera</taxon>
        <taxon>Muscomorpha</taxon>
        <taxon>Ephydroidea</taxon>
        <taxon>Drosophilidae</taxon>
        <taxon>Drosophila</taxon>
    </lineage>
</organism>
<evidence type="ECO:0000313" key="3">
    <source>
        <dbReference type="EMBL" id="EDW60005.1"/>
    </source>
</evidence>
<accession>B4LML8</accession>
<dbReference type="Proteomes" id="UP000008792">
    <property type="component" value="Unassembled WGS sequence"/>
</dbReference>
<reference evidence="3 4" key="1">
    <citation type="journal article" date="2007" name="Nature">
        <title>Evolution of genes and genomes on the Drosophila phylogeny.</title>
        <authorList>
            <consortium name="Drosophila 12 Genomes Consortium"/>
            <person name="Clark A.G."/>
            <person name="Eisen M.B."/>
            <person name="Smith D.R."/>
            <person name="Bergman C.M."/>
            <person name="Oliver B."/>
            <person name="Markow T.A."/>
            <person name="Kaufman T.C."/>
            <person name="Kellis M."/>
            <person name="Gelbart W."/>
            <person name="Iyer V.N."/>
            <person name="Pollard D.A."/>
            <person name="Sackton T.B."/>
            <person name="Larracuente A.M."/>
            <person name="Singh N.D."/>
            <person name="Abad J.P."/>
            <person name="Abt D.N."/>
            <person name="Adryan B."/>
            <person name="Aguade M."/>
            <person name="Akashi H."/>
            <person name="Anderson W.W."/>
            <person name="Aquadro C.F."/>
            <person name="Ardell D.H."/>
            <person name="Arguello R."/>
            <person name="Artieri C.G."/>
            <person name="Barbash D.A."/>
            <person name="Barker D."/>
            <person name="Barsanti P."/>
            <person name="Batterham P."/>
            <person name="Batzoglou S."/>
            <person name="Begun D."/>
            <person name="Bhutkar A."/>
            <person name="Blanco E."/>
            <person name="Bosak S.A."/>
            <person name="Bradley R.K."/>
            <person name="Brand A.D."/>
            <person name="Brent M.R."/>
            <person name="Brooks A.N."/>
            <person name="Brown R.H."/>
            <person name="Butlin R.K."/>
            <person name="Caggese C."/>
            <person name="Calvi B.R."/>
            <person name="Bernardo de Carvalho A."/>
            <person name="Caspi A."/>
            <person name="Castrezana S."/>
            <person name="Celniker S.E."/>
            <person name="Chang J.L."/>
            <person name="Chapple C."/>
            <person name="Chatterji S."/>
            <person name="Chinwalla A."/>
            <person name="Civetta A."/>
            <person name="Clifton S.W."/>
            <person name="Comeron J.M."/>
            <person name="Costello J.C."/>
            <person name="Coyne J.A."/>
            <person name="Daub J."/>
            <person name="David R.G."/>
            <person name="Delcher A.L."/>
            <person name="Delehaunty K."/>
            <person name="Do C.B."/>
            <person name="Ebling H."/>
            <person name="Edwards K."/>
            <person name="Eickbush T."/>
            <person name="Evans J.D."/>
            <person name="Filipski A."/>
            <person name="Findeiss S."/>
            <person name="Freyhult E."/>
            <person name="Fulton L."/>
            <person name="Fulton R."/>
            <person name="Garcia A.C."/>
            <person name="Gardiner A."/>
            <person name="Garfield D.A."/>
            <person name="Garvin B.E."/>
            <person name="Gibson G."/>
            <person name="Gilbert D."/>
            <person name="Gnerre S."/>
            <person name="Godfrey J."/>
            <person name="Good R."/>
            <person name="Gotea V."/>
            <person name="Gravely B."/>
            <person name="Greenberg A.J."/>
            <person name="Griffiths-Jones S."/>
            <person name="Gross S."/>
            <person name="Guigo R."/>
            <person name="Gustafson E.A."/>
            <person name="Haerty W."/>
            <person name="Hahn M.W."/>
            <person name="Halligan D.L."/>
            <person name="Halpern A.L."/>
            <person name="Halter G.M."/>
            <person name="Han M.V."/>
            <person name="Heger A."/>
            <person name="Hillier L."/>
            <person name="Hinrichs A.S."/>
            <person name="Holmes I."/>
            <person name="Hoskins R.A."/>
            <person name="Hubisz M.J."/>
            <person name="Hultmark D."/>
            <person name="Huntley M.A."/>
            <person name="Jaffe D.B."/>
            <person name="Jagadeeshan S."/>
            <person name="Jeck W.R."/>
            <person name="Johnson J."/>
            <person name="Jones C.D."/>
            <person name="Jordan W.C."/>
            <person name="Karpen G.H."/>
            <person name="Kataoka E."/>
            <person name="Keightley P.D."/>
            <person name="Kheradpour P."/>
            <person name="Kirkness E.F."/>
            <person name="Koerich L.B."/>
            <person name="Kristiansen K."/>
            <person name="Kudrna D."/>
            <person name="Kulathinal R.J."/>
            <person name="Kumar S."/>
            <person name="Kwok R."/>
            <person name="Lander E."/>
            <person name="Langley C.H."/>
            <person name="Lapoint R."/>
            <person name="Lazzaro B.P."/>
            <person name="Lee S.J."/>
            <person name="Levesque L."/>
            <person name="Li R."/>
            <person name="Lin C.F."/>
            <person name="Lin M.F."/>
            <person name="Lindblad-Toh K."/>
            <person name="Llopart A."/>
            <person name="Long M."/>
            <person name="Low L."/>
            <person name="Lozovsky E."/>
            <person name="Lu J."/>
            <person name="Luo M."/>
            <person name="Machado C.A."/>
            <person name="Makalowski W."/>
            <person name="Marzo M."/>
            <person name="Matsuda M."/>
            <person name="Matzkin L."/>
            <person name="McAllister B."/>
            <person name="McBride C.S."/>
            <person name="McKernan B."/>
            <person name="McKernan K."/>
            <person name="Mendez-Lago M."/>
            <person name="Minx P."/>
            <person name="Mollenhauer M.U."/>
            <person name="Montooth K."/>
            <person name="Mount S.M."/>
            <person name="Mu X."/>
            <person name="Myers E."/>
            <person name="Negre B."/>
            <person name="Newfeld S."/>
            <person name="Nielsen R."/>
            <person name="Noor M.A."/>
            <person name="O'Grady P."/>
            <person name="Pachter L."/>
            <person name="Papaceit M."/>
            <person name="Parisi M.J."/>
            <person name="Parisi M."/>
            <person name="Parts L."/>
            <person name="Pedersen J.S."/>
            <person name="Pesole G."/>
            <person name="Phillippy A.M."/>
            <person name="Ponting C.P."/>
            <person name="Pop M."/>
            <person name="Porcelli D."/>
            <person name="Powell J.R."/>
            <person name="Prohaska S."/>
            <person name="Pruitt K."/>
            <person name="Puig M."/>
            <person name="Quesneville H."/>
            <person name="Ram K.R."/>
            <person name="Rand D."/>
            <person name="Rasmussen M.D."/>
            <person name="Reed L.K."/>
            <person name="Reenan R."/>
            <person name="Reily A."/>
            <person name="Remington K.A."/>
            <person name="Rieger T.T."/>
            <person name="Ritchie M.G."/>
            <person name="Robin C."/>
            <person name="Rogers Y.H."/>
            <person name="Rohde C."/>
            <person name="Rozas J."/>
            <person name="Rubenfield M.J."/>
            <person name="Ruiz A."/>
            <person name="Russo S."/>
            <person name="Salzberg S.L."/>
            <person name="Sanchez-Gracia A."/>
            <person name="Saranga D.J."/>
            <person name="Sato H."/>
            <person name="Schaeffer S.W."/>
            <person name="Schatz M.C."/>
            <person name="Schlenke T."/>
            <person name="Schwartz R."/>
            <person name="Segarra C."/>
            <person name="Singh R.S."/>
            <person name="Sirot L."/>
            <person name="Sirota M."/>
            <person name="Sisneros N.B."/>
            <person name="Smith C.D."/>
            <person name="Smith T.F."/>
            <person name="Spieth J."/>
            <person name="Stage D.E."/>
            <person name="Stark A."/>
            <person name="Stephan W."/>
            <person name="Strausberg R.L."/>
            <person name="Strempel S."/>
            <person name="Sturgill D."/>
            <person name="Sutton G."/>
            <person name="Sutton G.G."/>
            <person name="Tao W."/>
            <person name="Teichmann S."/>
            <person name="Tobari Y.N."/>
            <person name="Tomimura Y."/>
            <person name="Tsolas J.M."/>
            <person name="Valente V.L."/>
            <person name="Venter E."/>
            <person name="Venter J.C."/>
            <person name="Vicario S."/>
            <person name="Vieira F.G."/>
            <person name="Vilella A.J."/>
            <person name="Villasante A."/>
            <person name="Walenz B."/>
            <person name="Wang J."/>
            <person name="Wasserman M."/>
            <person name="Watts T."/>
            <person name="Wilson D."/>
            <person name="Wilson R.K."/>
            <person name="Wing R.A."/>
            <person name="Wolfner M.F."/>
            <person name="Wong A."/>
            <person name="Wong G.K."/>
            <person name="Wu C.I."/>
            <person name="Wu G."/>
            <person name="Yamamoto D."/>
            <person name="Yang H.P."/>
            <person name="Yang S.P."/>
            <person name="Yorke J.A."/>
            <person name="Yoshida K."/>
            <person name="Zdobnov E."/>
            <person name="Zhang P."/>
            <person name="Zhang Y."/>
            <person name="Zimin A.V."/>
            <person name="Baldwin J."/>
            <person name="Abdouelleil A."/>
            <person name="Abdulkadir J."/>
            <person name="Abebe A."/>
            <person name="Abera B."/>
            <person name="Abreu J."/>
            <person name="Acer S.C."/>
            <person name="Aftuck L."/>
            <person name="Alexander A."/>
            <person name="An P."/>
            <person name="Anderson E."/>
            <person name="Anderson S."/>
            <person name="Arachi H."/>
            <person name="Azer M."/>
            <person name="Bachantsang P."/>
            <person name="Barry A."/>
            <person name="Bayul T."/>
            <person name="Berlin A."/>
            <person name="Bessette D."/>
            <person name="Bloom T."/>
            <person name="Blye J."/>
            <person name="Boguslavskiy L."/>
            <person name="Bonnet C."/>
            <person name="Boukhgalter B."/>
            <person name="Bourzgui I."/>
            <person name="Brown A."/>
            <person name="Cahill P."/>
            <person name="Channer S."/>
            <person name="Cheshatsang Y."/>
            <person name="Chuda L."/>
            <person name="Citroen M."/>
            <person name="Collymore A."/>
            <person name="Cooke P."/>
            <person name="Costello M."/>
            <person name="D'Aco K."/>
            <person name="Daza R."/>
            <person name="De Haan G."/>
            <person name="DeGray S."/>
            <person name="DeMaso C."/>
            <person name="Dhargay N."/>
            <person name="Dooley K."/>
            <person name="Dooley E."/>
            <person name="Doricent M."/>
            <person name="Dorje P."/>
            <person name="Dorjee K."/>
            <person name="Dupes A."/>
            <person name="Elong R."/>
            <person name="Falk J."/>
            <person name="Farina A."/>
            <person name="Faro S."/>
            <person name="Ferguson D."/>
            <person name="Fisher S."/>
            <person name="Foley C.D."/>
            <person name="Franke A."/>
            <person name="Friedrich D."/>
            <person name="Gadbois L."/>
            <person name="Gearin G."/>
            <person name="Gearin C.R."/>
            <person name="Giannoukos G."/>
            <person name="Goode T."/>
            <person name="Graham J."/>
            <person name="Grandbois E."/>
            <person name="Grewal S."/>
            <person name="Gyaltsen K."/>
            <person name="Hafez N."/>
            <person name="Hagos B."/>
            <person name="Hall J."/>
            <person name="Henson C."/>
            <person name="Hollinger A."/>
            <person name="Honan T."/>
            <person name="Huard M.D."/>
            <person name="Hughes L."/>
            <person name="Hurhula B."/>
            <person name="Husby M.E."/>
            <person name="Kamat A."/>
            <person name="Kanga B."/>
            <person name="Kashin S."/>
            <person name="Khazanovich D."/>
            <person name="Kisner P."/>
            <person name="Lance K."/>
            <person name="Lara M."/>
            <person name="Lee W."/>
            <person name="Lennon N."/>
            <person name="Letendre F."/>
            <person name="LeVine R."/>
            <person name="Lipovsky A."/>
            <person name="Liu X."/>
            <person name="Liu J."/>
            <person name="Liu S."/>
            <person name="Lokyitsang T."/>
            <person name="Lokyitsang Y."/>
            <person name="Lubonja R."/>
            <person name="Lui A."/>
            <person name="MacDonald P."/>
            <person name="Magnisalis V."/>
            <person name="Maru K."/>
            <person name="Matthews C."/>
            <person name="McCusker W."/>
            <person name="McDonough S."/>
            <person name="Mehta T."/>
            <person name="Meldrim J."/>
            <person name="Meneus L."/>
            <person name="Mihai O."/>
            <person name="Mihalev A."/>
            <person name="Mihova T."/>
            <person name="Mittelman R."/>
            <person name="Mlenga V."/>
            <person name="Montmayeur A."/>
            <person name="Mulrain L."/>
            <person name="Navidi A."/>
            <person name="Naylor J."/>
            <person name="Negash T."/>
            <person name="Nguyen T."/>
            <person name="Nguyen N."/>
            <person name="Nicol R."/>
            <person name="Norbu C."/>
            <person name="Norbu N."/>
            <person name="Novod N."/>
            <person name="O'Neill B."/>
            <person name="Osman S."/>
            <person name="Markiewicz E."/>
            <person name="Oyono O.L."/>
            <person name="Patti C."/>
            <person name="Phunkhang P."/>
            <person name="Pierre F."/>
            <person name="Priest M."/>
            <person name="Raghuraman S."/>
            <person name="Rege F."/>
            <person name="Reyes R."/>
            <person name="Rise C."/>
            <person name="Rogov P."/>
            <person name="Ross K."/>
            <person name="Ryan E."/>
            <person name="Settipalli S."/>
            <person name="Shea T."/>
            <person name="Sherpa N."/>
            <person name="Shi L."/>
            <person name="Shih D."/>
            <person name="Sparrow T."/>
            <person name="Spaulding J."/>
            <person name="Stalker J."/>
            <person name="Stange-Thomann N."/>
            <person name="Stavropoulos S."/>
            <person name="Stone C."/>
            <person name="Strader C."/>
            <person name="Tesfaye S."/>
            <person name="Thomson T."/>
            <person name="Thoulutsang Y."/>
            <person name="Thoulutsang D."/>
            <person name="Topham K."/>
            <person name="Topping I."/>
            <person name="Tsamla T."/>
            <person name="Vassiliev H."/>
            <person name="Vo A."/>
            <person name="Wangchuk T."/>
            <person name="Wangdi T."/>
            <person name="Weiand M."/>
            <person name="Wilkinson J."/>
            <person name="Wilson A."/>
            <person name="Yadav S."/>
            <person name="Young G."/>
            <person name="Yu Q."/>
            <person name="Zembek L."/>
            <person name="Zhong D."/>
            <person name="Zimmer A."/>
            <person name="Zwirko Z."/>
            <person name="Jaffe D.B."/>
            <person name="Alvarez P."/>
            <person name="Brockman W."/>
            <person name="Butler J."/>
            <person name="Chin C."/>
            <person name="Gnerre S."/>
            <person name="Grabherr M."/>
            <person name="Kleber M."/>
            <person name="Mauceli E."/>
            <person name="MacCallum I."/>
        </authorList>
    </citation>
    <scope>NUCLEOTIDE SEQUENCE [LARGE SCALE GENOMIC DNA]</scope>
    <source>
        <strain evidence="4">Tucson 15010-1051.87</strain>
    </source>
</reference>